<accession>A0A8H3UK21</accession>
<dbReference type="AlphaFoldDB" id="A0A8H3UK21"/>
<protein>
    <recommendedName>
        <fullName evidence="7">C3H1-type domain-containing protein</fullName>
    </recommendedName>
</protein>
<evidence type="ECO:0000313" key="3">
    <source>
        <dbReference type="EMBL" id="KAE9972197.1"/>
    </source>
</evidence>
<feature type="signal peptide" evidence="1">
    <location>
        <begin position="1"/>
        <end position="19"/>
    </location>
</feature>
<reference evidence="3 6" key="1">
    <citation type="submission" date="2019-07" db="EMBL/GenBank/DDBJ databases">
        <title>Venturia inaequalis Genome Resource.</title>
        <authorList>
            <person name="Lichtner F.J."/>
        </authorList>
    </citation>
    <scope>NUCLEOTIDE SEQUENCE [LARGE SCALE GENOMIC DNA]</scope>
    <source>
        <strain evidence="4 5">120213</strain>
        <strain evidence="2">Bline_iso_100314</strain>
        <strain evidence="3 6">DMI_063113</strain>
    </source>
</reference>
<dbReference type="EMBL" id="WNWQ01000618">
    <property type="protein sequence ID" value="KAE9965340.1"/>
    <property type="molecule type" value="Genomic_DNA"/>
</dbReference>
<dbReference type="EMBL" id="WNWS01000105">
    <property type="protein sequence ID" value="KAE9980347.1"/>
    <property type="molecule type" value="Genomic_DNA"/>
</dbReference>
<evidence type="ECO:0008006" key="7">
    <source>
        <dbReference type="Google" id="ProtNLM"/>
    </source>
</evidence>
<feature type="chain" id="PRO_5044690601" description="C3H1-type domain-containing protein" evidence="1">
    <location>
        <begin position="20"/>
        <end position="163"/>
    </location>
</feature>
<sequence>MLLANIIALMALAVTQVNSAAIVDATKLSLIRGDRLSAMPKGSLTAATAPHGDCEYSGVIPGLYYTGHCRTGMHYDPKNTITSKVGLCVIPGMKYPDGSPIDGVVCDIRYKGLGTDPNQEPCANFEDSQFACKHDGDSCQVYHLAEDPTLGVAHCQWPNTIIN</sequence>
<evidence type="ECO:0000313" key="6">
    <source>
        <dbReference type="Proteomes" id="UP000490939"/>
    </source>
</evidence>
<dbReference type="Proteomes" id="UP000433883">
    <property type="component" value="Unassembled WGS sequence"/>
</dbReference>
<evidence type="ECO:0000313" key="2">
    <source>
        <dbReference type="EMBL" id="KAE9965340.1"/>
    </source>
</evidence>
<dbReference type="EMBL" id="WNWR01000642">
    <property type="protein sequence ID" value="KAE9972197.1"/>
    <property type="molecule type" value="Genomic_DNA"/>
</dbReference>
<gene>
    <name evidence="2" type="ORF">BLS_007696</name>
    <name evidence="3" type="ORF">EG327_009568</name>
    <name evidence="4" type="ORF">EG328_000375</name>
</gene>
<keyword evidence="6" id="KW-1185">Reference proteome</keyword>
<dbReference type="Proteomes" id="UP000490939">
    <property type="component" value="Unassembled WGS sequence"/>
</dbReference>
<comment type="caution">
    <text evidence="3">The sequence shown here is derived from an EMBL/GenBank/DDBJ whole genome shotgun (WGS) entry which is preliminary data.</text>
</comment>
<organism evidence="3 6">
    <name type="scientific">Venturia inaequalis</name>
    <name type="common">Apple scab fungus</name>
    <dbReference type="NCBI Taxonomy" id="5025"/>
    <lineage>
        <taxon>Eukaryota</taxon>
        <taxon>Fungi</taxon>
        <taxon>Dikarya</taxon>
        <taxon>Ascomycota</taxon>
        <taxon>Pezizomycotina</taxon>
        <taxon>Dothideomycetes</taxon>
        <taxon>Pleosporomycetidae</taxon>
        <taxon>Venturiales</taxon>
        <taxon>Venturiaceae</taxon>
        <taxon>Venturia</taxon>
    </lineage>
</organism>
<evidence type="ECO:0000313" key="4">
    <source>
        <dbReference type="EMBL" id="KAE9980347.1"/>
    </source>
</evidence>
<dbReference type="Proteomes" id="UP000447873">
    <property type="component" value="Unassembled WGS sequence"/>
</dbReference>
<proteinExistence type="predicted"/>
<name>A0A8H3UK21_VENIN</name>
<evidence type="ECO:0000313" key="5">
    <source>
        <dbReference type="Proteomes" id="UP000447873"/>
    </source>
</evidence>
<keyword evidence="1" id="KW-0732">Signal</keyword>
<evidence type="ECO:0000256" key="1">
    <source>
        <dbReference type="SAM" id="SignalP"/>
    </source>
</evidence>